<organism evidence="1">
    <name type="scientific">Arabidopsis thaliana</name>
    <name type="common">Mouse-ear cress</name>
    <dbReference type="NCBI Taxonomy" id="3702"/>
    <lineage>
        <taxon>Eukaryota</taxon>
        <taxon>Viridiplantae</taxon>
        <taxon>Streptophyta</taxon>
        <taxon>Embryophyta</taxon>
        <taxon>Tracheophyta</taxon>
        <taxon>Spermatophyta</taxon>
        <taxon>Magnoliopsida</taxon>
        <taxon>eudicotyledons</taxon>
        <taxon>Gunneridae</taxon>
        <taxon>Pentapetalae</taxon>
        <taxon>rosids</taxon>
        <taxon>malvids</taxon>
        <taxon>Brassicales</taxon>
        <taxon>Brassicaceae</taxon>
        <taxon>Camelineae</taxon>
        <taxon>Arabidopsis</taxon>
    </lineage>
</organism>
<name>Q56YG5_ARATH</name>
<evidence type="ECO:0000313" key="1">
    <source>
        <dbReference type="EMBL" id="BAD94222.1"/>
    </source>
</evidence>
<dbReference type="EMBL" id="AK221357">
    <property type="protein sequence ID" value="BAD94222.1"/>
    <property type="molecule type" value="mRNA"/>
</dbReference>
<proteinExistence type="evidence at transcript level"/>
<sequence>MVTTLFLNQFENLNFILVKASLMR</sequence>
<protein>
    <submittedName>
        <fullName evidence="1">Uncharacterized protein</fullName>
    </submittedName>
</protein>
<dbReference type="AlphaFoldDB" id="Q56YG5"/>
<reference evidence="1" key="1">
    <citation type="submission" date="2005-03" db="EMBL/GenBank/DDBJ databases">
        <title>Large-scale analysis of RIKEN Arabidopsis full-length (RAFL) cDNAs.</title>
        <authorList>
            <person name="Totoki Y."/>
            <person name="Seki M."/>
            <person name="Ishida J."/>
            <person name="Nakajima M."/>
            <person name="Enju A."/>
            <person name="Kamiya A."/>
            <person name="Narusaka M."/>
            <person name="Shin-i T."/>
            <person name="Nakagawa M."/>
            <person name="Sakamoto N."/>
            <person name="Oishi K."/>
            <person name="Kohara Y."/>
            <person name="Kobayashi M."/>
            <person name="Toyoda A."/>
            <person name="Sakaki Y."/>
            <person name="Sakurai T."/>
            <person name="Iida K."/>
            <person name="Akiyama K."/>
            <person name="Satou M."/>
            <person name="Toyoda T."/>
            <person name="Konagaya A."/>
            <person name="Carninci P."/>
            <person name="Kawai J."/>
            <person name="Hayashizaki Y."/>
            <person name="Shinozaki K."/>
        </authorList>
    </citation>
    <scope>NUCLEOTIDE SEQUENCE</scope>
</reference>
<accession>Q56YG5</accession>